<dbReference type="Proteomes" id="UP001057474">
    <property type="component" value="Chromosome"/>
</dbReference>
<proteinExistence type="predicted"/>
<evidence type="ECO:0000313" key="1">
    <source>
        <dbReference type="EMBL" id="USQ12712.1"/>
    </source>
</evidence>
<evidence type="ECO:0000313" key="2">
    <source>
        <dbReference type="Proteomes" id="UP001057474"/>
    </source>
</evidence>
<organism evidence="1 2">
    <name type="scientific">Legionella lytica</name>
    <dbReference type="NCBI Taxonomy" id="96232"/>
    <lineage>
        <taxon>Bacteria</taxon>
        <taxon>Pseudomonadati</taxon>
        <taxon>Pseudomonadota</taxon>
        <taxon>Gammaproteobacteria</taxon>
        <taxon>Legionellales</taxon>
        <taxon>Legionellaceae</taxon>
        <taxon>Legionella</taxon>
    </lineage>
</organism>
<name>A0ABY4Y6C7_9GAMM</name>
<evidence type="ECO:0008006" key="3">
    <source>
        <dbReference type="Google" id="ProtNLM"/>
    </source>
</evidence>
<dbReference type="EMBL" id="CP071527">
    <property type="protein sequence ID" value="USQ12712.1"/>
    <property type="molecule type" value="Genomic_DNA"/>
</dbReference>
<reference evidence="1" key="1">
    <citation type="submission" date="2021-03" db="EMBL/GenBank/DDBJ databases">
        <title>Legionella lytica PCM 2298.</title>
        <authorList>
            <person name="Koper P."/>
        </authorList>
    </citation>
    <scope>NUCLEOTIDE SEQUENCE</scope>
    <source>
        <strain evidence="1">PCM 2298</strain>
    </source>
</reference>
<keyword evidence="2" id="KW-1185">Reference proteome</keyword>
<gene>
    <name evidence="1" type="ORF">J2N86_08300</name>
</gene>
<dbReference type="RefSeq" id="WP_252578922.1">
    <property type="nucleotide sequence ID" value="NZ_CP071527.1"/>
</dbReference>
<protein>
    <recommendedName>
        <fullName evidence="3">Substrate of the Dot/Icm secretion system</fullName>
    </recommendedName>
</protein>
<sequence length="621" mass="71141">MTTTAPTPLLSSDAVHNRNCYAYFLQLKPVLNPTLVALLPELQQLELYLENAYNEQIPYGNLYSSIIASLEELIEKEASLTQDQNDVLDQLVKVIYHNDNHILEHELAGWINALSSQARPLASNTGRLIKNQLTNSENTVNEMSPADAEGLFNRFCSLFSRNFKPQLATNIPTIKNFSYKTTDDPIEYRFSTQAQRHNGQKRISPLFIRWLRINAKESSQEINHIYFNNLGYHRGYLDVAGSKERDLTHTLHELEDDSELKVMVITLPAHEGVMASHNYQITDDESPYSSVFDELFDITMGKVHQSGVSDFIISPNARKALFKNQGEEQWVLRDLLEKSFKKQGISPENSLSTAQKQAVWVHFIKYELTDYIITTLKPKSYNFSCKDAIDRGAVSSTYFNLLKSFESDYPLTKEEFERSLDAAAAMVKGRGMNFHRKIIWNALDTYVHAHYKDLVVDPRKSWLIYWRDMNCPHLRVKELLPIRIEQGRKLLDDLTQIAPMIKEHGNQLFTMISTLNDININGKRLLLEAVSRTIELLIRPSETSIKNYGRLAKELKVEHPIFTAVAGIMETILGIILYLPSFGFSHSLITHGNALRKTGFFAEQCEQLSQEMEHFSEELSI</sequence>
<accession>A0ABY4Y6C7</accession>